<evidence type="ECO:0000256" key="11">
    <source>
        <dbReference type="SAM" id="MobiDB-lite"/>
    </source>
</evidence>
<dbReference type="InterPro" id="IPR000276">
    <property type="entry name" value="GPCR_Rhodpsn"/>
</dbReference>
<dbReference type="PRINTS" id="PR00237">
    <property type="entry name" value="GPCRRHODOPSN"/>
</dbReference>
<sequence>MPGVGSADAKEPLQGSGPPAGLGGSRCLQAQAQPSRSAKGKSSVYFTSEAMWGVGCFRFCRHLLLSFERRTRSSQPVTGSCLGSVRRGHSPVCCFLGGPAAVCDNIISFLCTGQPAMANYTDDDDYDVIIYDPLPDNETLGKDGAQQCPPYDPAVLSAQLLPQLYTAASLLGLLGNILMMCILVKCHRLRQVEHTYFLNLAVSNLCFLLTLPIQAHAASHGGPLGHPMCTVLVALSSVGLHSEALFNALLTLQSYLVCSRARRLSPAARRGACGALASGLAWLAAALLALPEVLLCAAPGDSRGSRCPCSGPHFLPGQGTAWEPVLTLKVNLAGLLVPLLVFIVCLVRLGKTLRKSGLFRLVFAIMVVFLLMWGPYNVALFLSTFKDSFSLRDCGSRYHLDRSVQVTGIIASTHCCVNPLLYVLLDKAFQRRLCPCCCPLPPTEDPAQDTPWEECDHSTQL</sequence>
<evidence type="ECO:0000256" key="1">
    <source>
        <dbReference type="ARBA" id="ARBA00004651"/>
    </source>
</evidence>
<dbReference type="GO" id="GO:0009897">
    <property type="term" value="C:external side of plasma membrane"/>
    <property type="evidence" value="ECO:0007669"/>
    <property type="project" value="TreeGrafter"/>
</dbReference>
<evidence type="ECO:0000259" key="13">
    <source>
        <dbReference type="PROSITE" id="PS50262"/>
    </source>
</evidence>
<keyword evidence="6 12" id="KW-0472">Membrane</keyword>
<dbReference type="Pfam" id="PF00001">
    <property type="entry name" value="7tm_1"/>
    <property type="match status" value="1"/>
</dbReference>
<feature type="transmembrane region" description="Helical" evidence="12">
    <location>
        <begin position="271"/>
        <end position="290"/>
    </location>
</feature>
<keyword evidence="15" id="KW-1185">Reference proteome</keyword>
<dbReference type="InterPro" id="IPR050119">
    <property type="entry name" value="CCR1-9-like"/>
</dbReference>
<evidence type="ECO:0000256" key="6">
    <source>
        <dbReference type="ARBA" id="ARBA00023136"/>
    </source>
</evidence>
<keyword evidence="8" id="KW-0675">Receptor</keyword>
<dbReference type="EMBL" id="JAULJE010000018">
    <property type="protein sequence ID" value="KAK1332520.1"/>
    <property type="molecule type" value="Genomic_DNA"/>
</dbReference>
<dbReference type="GO" id="GO:0006955">
    <property type="term" value="P:immune response"/>
    <property type="evidence" value="ECO:0007669"/>
    <property type="project" value="TreeGrafter"/>
</dbReference>
<feature type="transmembrane region" description="Helical" evidence="12">
    <location>
        <begin position="164"/>
        <end position="184"/>
    </location>
</feature>
<evidence type="ECO:0000256" key="4">
    <source>
        <dbReference type="ARBA" id="ARBA00022989"/>
    </source>
</evidence>
<feature type="transmembrane region" description="Helical" evidence="12">
    <location>
        <begin position="361"/>
        <end position="383"/>
    </location>
</feature>
<reference evidence="14" key="1">
    <citation type="submission" date="2023-06" db="EMBL/GenBank/DDBJ databases">
        <title>Reference genome for the Northern bat (Eptesicus nilssonii), a most northern bat species.</title>
        <authorList>
            <person name="Laine V.N."/>
            <person name="Pulliainen A.T."/>
            <person name="Lilley T.M."/>
        </authorList>
    </citation>
    <scope>NUCLEOTIDE SEQUENCE</scope>
    <source>
        <strain evidence="14">BLF_Eptnil</strain>
        <tissue evidence="14">Kidney</tissue>
    </source>
</reference>
<evidence type="ECO:0000256" key="2">
    <source>
        <dbReference type="ARBA" id="ARBA00022475"/>
    </source>
</evidence>
<feature type="transmembrane region" description="Helical" evidence="12">
    <location>
        <begin position="330"/>
        <end position="349"/>
    </location>
</feature>
<feature type="domain" description="G-protein coupled receptors family 1 profile" evidence="13">
    <location>
        <begin position="175"/>
        <end position="422"/>
    </location>
</feature>
<protein>
    <recommendedName>
        <fullName evidence="13">G-protein coupled receptors family 1 profile domain-containing protein</fullName>
    </recommendedName>
</protein>
<keyword evidence="7" id="KW-1015">Disulfide bond</keyword>
<dbReference type="InterPro" id="IPR000355">
    <property type="entry name" value="Chemokine_rcpt"/>
</dbReference>
<evidence type="ECO:0000256" key="10">
    <source>
        <dbReference type="ARBA" id="ARBA00023224"/>
    </source>
</evidence>
<feature type="transmembrane region" description="Helical" evidence="12">
    <location>
        <begin position="403"/>
        <end position="425"/>
    </location>
</feature>
<feature type="transmembrane region" description="Helical" evidence="12">
    <location>
        <begin position="224"/>
        <end position="250"/>
    </location>
</feature>
<keyword evidence="10" id="KW-0807">Transducer</keyword>
<evidence type="ECO:0000313" key="14">
    <source>
        <dbReference type="EMBL" id="KAK1332520.1"/>
    </source>
</evidence>
<keyword evidence="9" id="KW-0325">Glycoprotein</keyword>
<dbReference type="GO" id="GO:0006954">
    <property type="term" value="P:inflammatory response"/>
    <property type="evidence" value="ECO:0007669"/>
    <property type="project" value="TreeGrafter"/>
</dbReference>
<dbReference type="PANTHER" id="PTHR10489">
    <property type="entry name" value="CELL ADHESION MOLECULE"/>
    <property type="match status" value="1"/>
</dbReference>
<evidence type="ECO:0000256" key="12">
    <source>
        <dbReference type="SAM" id="Phobius"/>
    </source>
</evidence>
<evidence type="ECO:0000313" key="15">
    <source>
        <dbReference type="Proteomes" id="UP001177744"/>
    </source>
</evidence>
<dbReference type="GO" id="GO:0060326">
    <property type="term" value="P:cell chemotaxis"/>
    <property type="evidence" value="ECO:0007669"/>
    <property type="project" value="TreeGrafter"/>
</dbReference>
<organism evidence="14 15">
    <name type="scientific">Cnephaeus nilssonii</name>
    <name type="common">Northern bat</name>
    <name type="synonym">Eptesicus nilssonii</name>
    <dbReference type="NCBI Taxonomy" id="3371016"/>
    <lineage>
        <taxon>Eukaryota</taxon>
        <taxon>Metazoa</taxon>
        <taxon>Chordata</taxon>
        <taxon>Craniata</taxon>
        <taxon>Vertebrata</taxon>
        <taxon>Euteleostomi</taxon>
        <taxon>Mammalia</taxon>
        <taxon>Eutheria</taxon>
        <taxon>Laurasiatheria</taxon>
        <taxon>Chiroptera</taxon>
        <taxon>Yangochiroptera</taxon>
        <taxon>Vespertilionidae</taxon>
        <taxon>Cnephaeus</taxon>
    </lineage>
</organism>
<dbReference type="GO" id="GO:0005737">
    <property type="term" value="C:cytoplasm"/>
    <property type="evidence" value="ECO:0007669"/>
    <property type="project" value="TreeGrafter"/>
</dbReference>
<dbReference type="Proteomes" id="UP001177744">
    <property type="component" value="Unassembled WGS sequence"/>
</dbReference>
<feature type="region of interest" description="Disordered" evidence="11">
    <location>
        <begin position="1"/>
        <end position="22"/>
    </location>
</feature>
<dbReference type="PROSITE" id="PS50262">
    <property type="entry name" value="G_PROTEIN_RECEP_F1_2"/>
    <property type="match status" value="1"/>
</dbReference>
<evidence type="ECO:0000256" key="5">
    <source>
        <dbReference type="ARBA" id="ARBA00023040"/>
    </source>
</evidence>
<keyword evidence="2" id="KW-1003">Cell membrane</keyword>
<gene>
    <name evidence="14" type="ORF">QTO34_007201</name>
</gene>
<keyword evidence="3 12" id="KW-0812">Transmembrane</keyword>
<comment type="subcellular location">
    <subcellularLocation>
        <location evidence="1">Cell membrane</location>
        <topology evidence="1">Multi-pass membrane protein</topology>
    </subcellularLocation>
</comment>
<dbReference type="GO" id="GO:0019722">
    <property type="term" value="P:calcium-mediated signaling"/>
    <property type="evidence" value="ECO:0007669"/>
    <property type="project" value="TreeGrafter"/>
</dbReference>
<dbReference type="SUPFAM" id="SSF81321">
    <property type="entry name" value="Family A G protein-coupled receptor-like"/>
    <property type="match status" value="1"/>
</dbReference>
<dbReference type="GO" id="GO:0019957">
    <property type="term" value="F:C-C chemokine binding"/>
    <property type="evidence" value="ECO:0007669"/>
    <property type="project" value="TreeGrafter"/>
</dbReference>
<name>A0AA40LH37_CNENI</name>
<feature type="transmembrane region" description="Helical" evidence="12">
    <location>
        <begin position="196"/>
        <end position="218"/>
    </location>
</feature>
<accession>A0AA40LH37</accession>
<keyword evidence="4 12" id="KW-1133">Transmembrane helix</keyword>
<dbReference type="GO" id="GO:0016493">
    <property type="term" value="F:C-C chemokine receptor activity"/>
    <property type="evidence" value="ECO:0007669"/>
    <property type="project" value="TreeGrafter"/>
</dbReference>
<evidence type="ECO:0000256" key="8">
    <source>
        <dbReference type="ARBA" id="ARBA00023170"/>
    </source>
</evidence>
<evidence type="ECO:0000256" key="7">
    <source>
        <dbReference type="ARBA" id="ARBA00023157"/>
    </source>
</evidence>
<evidence type="ECO:0000256" key="3">
    <source>
        <dbReference type="ARBA" id="ARBA00022692"/>
    </source>
</evidence>
<dbReference type="AlphaFoldDB" id="A0AA40LH37"/>
<proteinExistence type="predicted"/>
<dbReference type="PRINTS" id="PR00657">
    <property type="entry name" value="CCCHEMOKINER"/>
</dbReference>
<dbReference type="PANTHER" id="PTHR10489:SF655">
    <property type="entry name" value="C-C CHEMOKINE RECEPTOR-LIKE 2"/>
    <property type="match status" value="1"/>
</dbReference>
<comment type="caution">
    <text evidence="14">The sequence shown here is derived from an EMBL/GenBank/DDBJ whole genome shotgun (WGS) entry which is preliminary data.</text>
</comment>
<evidence type="ECO:0000256" key="9">
    <source>
        <dbReference type="ARBA" id="ARBA00023180"/>
    </source>
</evidence>
<keyword evidence="5" id="KW-0297">G-protein coupled receptor</keyword>
<dbReference type="GO" id="GO:0007204">
    <property type="term" value="P:positive regulation of cytosolic calcium ion concentration"/>
    <property type="evidence" value="ECO:0007669"/>
    <property type="project" value="TreeGrafter"/>
</dbReference>
<dbReference type="Gene3D" id="1.20.1070.10">
    <property type="entry name" value="Rhodopsin 7-helix transmembrane proteins"/>
    <property type="match status" value="1"/>
</dbReference>
<dbReference type="InterPro" id="IPR017452">
    <property type="entry name" value="GPCR_Rhodpsn_7TM"/>
</dbReference>